<evidence type="ECO:0000256" key="3">
    <source>
        <dbReference type="ARBA" id="ARBA00022692"/>
    </source>
</evidence>
<proteinExistence type="inferred from homology"/>
<keyword evidence="5" id="KW-0472">Membrane</keyword>
<evidence type="ECO:0000256" key="1">
    <source>
        <dbReference type="ARBA" id="ARBA00004370"/>
    </source>
</evidence>
<name>A0A9W9EPN7_9EURO</name>
<evidence type="ECO:0008006" key="10">
    <source>
        <dbReference type="Google" id="ProtNLM"/>
    </source>
</evidence>
<dbReference type="EMBL" id="JAPQKI010000010">
    <property type="protein sequence ID" value="KAJ5085556.1"/>
    <property type="molecule type" value="Genomic_DNA"/>
</dbReference>
<evidence type="ECO:0000256" key="4">
    <source>
        <dbReference type="ARBA" id="ARBA00022989"/>
    </source>
</evidence>
<evidence type="ECO:0000259" key="7">
    <source>
        <dbReference type="Pfam" id="PF24160"/>
    </source>
</evidence>
<gene>
    <name evidence="8" type="ORF">N7532_010327</name>
</gene>
<comment type="caution">
    <text evidence="8">The sequence shown here is derived from an EMBL/GenBank/DDBJ whole genome shotgun (WGS) entry which is preliminary data.</text>
</comment>
<evidence type="ECO:0000313" key="8">
    <source>
        <dbReference type="EMBL" id="KAJ5085556.1"/>
    </source>
</evidence>
<dbReference type="PANTHER" id="PTHR12770">
    <property type="entry name" value="RUS1 FAMILY PROTEIN C16ORF58"/>
    <property type="match status" value="1"/>
</dbReference>
<dbReference type="Pfam" id="PF04884">
    <property type="entry name" value="UVB_sens_prot"/>
    <property type="match status" value="1"/>
</dbReference>
<evidence type="ECO:0000313" key="9">
    <source>
        <dbReference type="Proteomes" id="UP001149074"/>
    </source>
</evidence>
<keyword evidence="4" id="KW-1133">Transmembrane helix</keyword>
<keyword evidence="9" id="KW-1185">Reference proteome</keyword>
<reference evidence="8" key="1">
    <citation type="submission" date="2022-11" db="EMBL/GenBank/DDBJ databases">
        <authorList>
            <person name="Petersen C."/>
        </authorList>
    </citation>
    <scope>NUCLEOTIDE SEQUENCE</scope>
    <source>
        <strain evidence="8">IBT 30761</strain>
    </source>
</reference>
<dbReference type="Proteomes" id="UP001149074">
    <property type="component" value="Unassembled WGS sequence"/>
</dbReference>
<evidence type="ECO:0000256" key="5">
    <source>
        <dbReference type="ARBA" id="ARBA00023136"/>
    </source>
</evidence>
<keyword evidence="3" id="KW-0812">Transmembrane</keyword>
<dbReference type="Pfam" id="PF24160">
    <property type="entry name" value="UVB_sens_C"/>
    <property type="match status" value="1"/>
</dbReference>
<dbReference type="InterPro" id="IPR006968">
    <property type="entry name" value="RUS_fam"/>
</dbReference>
<dbReference type="GO" id="GO:0016020">
    <property type="term" value="C:membrane"/>
    <property type="evidence" value="ECO:0007669"/>
    <property type="project" value="UniProtKB-SubCell"/>
</dbReference>
<feature type="domain" description="Protein root UVB sensitive/RUS" evidence="6">
    <location>
        <begin position="51"/>
        <end position="288"/>
    </location>
</feature>
<dbReference type="RefSeq" id="XP_056470234.1">
    <property type="nucleotide sequence ID" value="XM_056622818.1"/>
</dbReference>
<sequence length="519" mass="56529">MAPPRSRLILHETDEAETQTAVFVYTENATKNGASRVDISPDSKHPPSWTTNSLIATLGEVFLPAGYPNSVTDDYLPYQIYDSLQAFCSSIAGLLASRAVLQGVGVGNAEASPTSALLLHILQETSGRIATILFAHRVGTIIEPECKTYRFAADIFNDLGMFLECLSPMVPAGSIRVSVLSTAGILKALCGVAGGSSKASLSAHFAKWGSLAELNAKDSSQETVISLLGMLAGSLIVPRITGFKATWGALIMLLFSHLTLNYLAVRSVHMTSLNRQRASIVFSSLLENDIEPSAETETVPKKINHSKHLHFPTPAETAHKERILFKGTPFFWNAPATYTSSTLTTREDLGSAEIGVSLSTFFSHASMRKVSGSFETNFPLNRLEAMFKNEHYLLYLFSDSDQNTSQAHASILLKQNAKPRDQLKAWCHALLVAHAIYQSSKNKTKSKDLLDVKEAEYSPGNLRDQTVVLNFISAALERLNDKNRFKGYLAGLEGVGWDVDASGLEVKGGKRVVFKVDEA</sequence>
<protein>
    <recommendedName>
        <fullName evidence="10">DUF647 domain-containing protein</fullName>
    </recommendedName>
</protein>
<comment type="subcellular location">
    <subcellularLocation>
        <location evidence="1">Membrane</location>
    </subcellularLocation>
</comment>
<evidence type="ECO:0000259" key="6">
    <source>
        <dbReference type="Pfam" id="PF04884"/>
    </source>
</evidence>
<accession>A0A9W9EPN7</accession>
<dbReference type="InterPro" id="IPR054549">
    <property type="entry name" value="UVB_sens_RUS_dom"/>
</dbReference>
<dbReference type="InterPro" id="IPR055412">
    <property type="entry name" value="UVB_sens_C"/>
</dbReference>
<comment type="similarity">
    <text evidence="2">Belongs to the RUS1 family.</text>
</comment>
<dbReference type="OrthoDB" id="364779at2759"/>
<dbReference type="PANTHER" id="PTHR12770:SF31">
    <property type="entry name" value="RUS FAMILY MEMBER 1"/>
    <property type="match status" value="1"/>
</dbReference>
<reference evidence="8" key="2">
    <citation type="journal article" date="2023" name="IMA Fungus">
        <title>Comparative genomic study of the Penicillium genus elucidates a diverse pangenome and 15 lateral gene transfer events.</title>
        <authorList>
            <person name="Petersen C."/>
            <person name="Sorensen T."/>
            <person name="Nielsen M.R."/>
            <person name="Sondergaard T.E."/>
            <person name="Sorensen J.L."/>
            <person name="Fitzpatrick D.A."/>
            <person name="Frisvad J.C."/>
            <person name="Nielsen K.L."/>
        </authorList>
    </citation>
    <scope>NUCLEOTIDE SEQUENCE</scope>
    <source>
        <strain evidence="8">IBT 30761</strain>
    </source>
</reference>
<dbReference type="GeneID" id="81361797"/>
<dbReference type="AlphaFoldDB" id="A0A9W9EPN7"/>
<organism evidence="8 9">
    <name type="scientific">Penicillium argentinense</name>
    <dbReference type="NCBI Taxonomy" id="1131581"/>
    <lineage>
        <taxon>Eukaryota</taxon>
        <taxon>Fungi</taxon>
        <taxon>Dikarya</taxon>
        <taxon>Ascomycota</taxon>
        <taxon>Pezizomycotina</taxon>
        <taxon>Eurotiomycetes</taxon>
        <taxon>Eurotiomycetidae</taxon>
        <taxon>Eurotiales</taxon>
        <taxon>Aspergillaceae</taxon>
        <taxon>Penicillium</taxon>
    </lineage>
</organism>
<feature type="domain" description="Root UVB sensitive protein C-terminal" evidence="7">
    <location>
        <begin position="403"/>
        <end position="506"/>
    </location>
</feature>
<evidence type="ECO:0000256" key="2">
    <source>
        <dbReference type="ARBA" id="ARBA00007558"/>
    </source>
</evidence>